<evidence type="ECO:0000256" key="5">
    <source>
        <dbReference type="ARBA" id="ARBA00023136"/>
    </source>
</evidence>
<dbReference type="CDD" id="cd06225">
    <property type="entry name" value="HAMP"/>
    <property type="match status" value="1"/>
</dbReference>
<dbReference type="SUPFAM" id="SSF103190">
    <property type="entry name" value="Sensory domain-like"/>
    <property type="match status" value="1"/>
</dbReference>
<keyword evidence="5" id="KW-0472">Membrane</keyword>
<evidence type="ECO:0000313" key="8">
    <source>
        <dbReference type="Proteomes" id="UP001235849"/>
    </source>
</evidence>
<evidence type="ECO:0000256" key="3">
    <source>
        <dbReference type="ARBA" id="ARBA00022692"/>
    </source>
</evidence>
<keyword evidence="8" id="KW-1185">Reference proteome</keyword>
<feature type="domain" description="Cache" evidence="6">
    <location>
        <begin position="144"/>
        <end position="250"/>
    </location>
</feature>
<sequence>MVSLKKIIPILTVAPLMATLTFTELLASFNRDKTVHELSMHWMRESVNQIKSQVRINLRKPEMIHKLSLNRYQSNPSVWNDPQSLTLHFYNQIRLFSSINNIYFGYSNRDFVGVEIRDNGQFSQSYAGKETDYQLLTYTLSREGQRGEIINQNPVFDTTTRPWYQAAEKNNDLVWSSVYPDFTTRQLAITAAQAVRDRQGNLVGVVAVDYFLNSIHEFLRDLSISKAAKVLIIQQNGQFIASSDPDPLTVLDPESETHLMMTESPDPIIQGIAETLIREFSDFSLISEAQSLIFVENNQRYLVWVEPIESPWNLNWVVIVILSESDVFNSGQNKRVQIFLIVTAIIGSLLAVWNMHQLVVSPLLRLNKTAKKLKNQKFKPEKNIDLVKRNDEMGQFSRVFEEMALLIQERQIRLEQRIEALSSYQDRATLSSSEDSENAPELKSSYWDKLKQKAQRVRQDKFYKKHG</sequence>
<gene>
    <name evidence="7" type="ORF">PMG25_19325</name>
</gene>
<keyword evidence="2" id="KW-1003">Cell membrane</keyword>
<proteinExistence type="predicted"/>
<dbReference type="Gene3D" id="3.30.450.20">
    <property type="entry name" value="PAS domain"/>
    <property type="match status" value="2"/>
</dbReference>
<dbReference type="CDD" id="cd12913">
    <property type="entry name" value="PDC1_MCP_like"/>
    <property type="match status" value="1"/>
</dbReference>
<evidence type="ECO:0000259" key="6">
    <source>
        <dbReference type="Pfam" id="PF02743"/>
    </source>
</evidence>
<comment type="caution">
    <text evidence="7">The sequence shown here is derived from an EMBL/GenBank/DDBJ whole genome shotgun (WGS) entry which is preliminary data.</text>
</comment>
<evidence type="ECO:0000256" key="1">
    <source>
        <dbReference type="ARBA" id="ARBA00004651"/>
    </source>
</evidence>
<evidence type="ECO:0000256" key="4">
    <source>
        <dbReference type="ARBA" id="ARBA00022989"/>
    </source>
</evidence>
<evidence type="ECO:0000256" key="2">
    <source>
        <dbReference type="ARBA" id="ARBA00022475"/>
    </source>
</evidence>
<accession>A0ABT7BAM5</accession>
<comment type="subcellular location">
    <subcellularLocation>
        <location evidence="1">Cell membrane</location>
        <topology evidence="1">Multi-pass membrane protein</topology>
    </subcellularLocation>
</comment>
<reference evidence="7 8" key="1">
    <citation type="submission" date="2023-01" db="EMBL/GenBank/DDBJ databases">
        <title>Novel diversity within Roseofilum (Cyanobacteria; Desertifilaceae) from marine benthic mats with descriptions of four novel species.</title>
        <authorList>
            <person name="Wang Y."/>
            <person name="Berthold D.E."/>
            <person name="Hu J."/>
            <person name="Lefler F.W."/>
            <person name="Laughinghouse H.D. IV."/>
        </authorList>
    </citation>
    <scope>NUCLEOTIDE SEQUENCE [LARGE SCALE GENOMIC DNA]</scope>
    <source>
        <strain evidence="7 8">BLCC-M114</strain>
    </source>
</reference>
<organism evidence="7 8">
    <name type="scientific">Roseofilum capinflatum BLCC-M114</name>
    <dbReference type="NCBI Taxonomy" id="3022440"/>
    <lineage>
        <taxon>Bacteria</taxon>
        <taxon>Bacillati</taxon>
        <taxon>Cyanobacteriota</taxon>
        <taxon>Cyanophyceae</taxon>
        <taxon>Desertifilales</taxon>
        <taxon>Desertifilaceae</taxon>
        <taxon>Roseofilum</taxon>
        <taxon>Roseofilum capinflatum</taxon>
    </lineage>
</organism>
<dbReference type="InterPro" id="IPR029151">
    <property type="entry name" value="Sensor-like_sf"/>
</dbReference>
<dbReference type="InterPro" id="IPR033479">
    <property type="entry name" value="dCache_1"/>
</dbReference>
<protein>
    <submittedName>
        <fullName evidence="7">Cache domain-containing protein</fullName>
    </submittedName>
</protein>
<keyword evidence="4" id="KW-1133">Transmembrane helix</keyword>
<name>A0ABT7BAM5_9CYAN</name>
<keyword evidence="3" id="KW-0812">Transmembrane</keyword>
<dbReference type="Proteomes" id="UP001235849">
    <property type="component" value="Unassembled WGS sequence"/>
</dbReference>
<dbReference type="Gene3D" id="6.10.340.10">
    <property type="match status" value="1"/>
</dbReference>
<evidence type="ECO:0000313" key="7">
    <source>
        <dbReference type="EMBL" id="MDJ1176238.1"/>
    </source>
</evidence>
<dbReference type="RefSeq" id="WP_283768527.1">
    <property type="nucleotide sequence ID" value="NZ_JAQOSO010000101.1"/>
</dbReference>
<dbReference type="Pfam" id="PF02743">
    <property type="entry name" value="dCache_1"/>
    <property type="match status" value="1"/>
</dbReference>
<dbReference type="EMBL" id="JAQOSO010000101">
    <property type="protein sequence ID" value="MDJ1176238.1"/>
    <property type="molecule type" value="Genomic_DNA"/>
</dbReference>